<dbReference type="InterPro" id="IPR020846">
    <property type="entry name" value="MFS_dom"/>
</dbReference>
<feature type="transmembrane region" description="Helical" evidence="6">
    <location>
        <begin position="26"/>
        <end position="50"/>
    </location>
</feature>
<dbReference type="Gene3D" id="1.20.1250.20">
    <property type="entry name" value="MFS general substrate transporter like domains"/>
    <property type="match status" value="1"/>
</dbReference>
<feature type="transmembrane region" description="Helical" evidence="6">
    <location>
        <begin position="113"/>
        <end position="132"/>
    </location>
</feature>
<name>A0A382WTI0_9ZZZZ</name>
<evidence type="ECO:0000256" key="5">
    <source>
        <dbReference type="ARBA" id="ARBA00023136"/>
    </source>
</evidence>
<evidence type="ECO:0000256" key="4">
    <source>
        <dbReference type="ARBA" id="ARBA00022989"/>
    </source>
</evidence>
<dbReference type="PANTHER" id="PTHR23513">
    <property type="entry name" value="INTEGRAL MEMBRANE EFFLUX PROTEIN-RELATED"/>
    <property type="match status" value="1"/>
</dbReference>
<dbReference type="GO" id="GO:0005886">
    <property type="term" value="C:plasma membrane"/>
    <property type="evidence" value="ECO:0007669"/>
    <property type="project" value="UniProtKB-SubCell"/>
</dbReference>
<evidence type="ECO:0000256" key="2">
    <source>
        <dbReference type="ARBA" id="ARBA00022475"/>
    </source>
</evidence>
<comment type="subcellular location">
    <subcellularLocation>
        <location evidence="1">Cell membrane</location>
        <topology evidence="1">Multi-pass membrane protein</topology>
    </subcellularLocation>
</comment>
<proteinExistence type="predicted"/>
<dbReference type="GO" id="GO:0022857">
    <property type="term" value="F:transmembrane transporter activity"/>
    <property type="evidence" value="ECO:0007669"/>
    <property type="project" value="InterPro"/>
</dbReference>
<sequence>MIPNISREKIKSIFPYDAFEYFDYRLLWLSGVAATLTMSLRMIITGVWLYERTGLGSTLAYLGLVELAVRIPSNLYGGVFADRFDRKKMISITQFFSFFFIGVMAIFETIDMLEIWHVYIITGILSATSVGGHPARSALTARVVPRKILGQAVAMNTITWQIGSILTPFIFLVTSFGESLALAFWLTTAIAIISVLSPLFIRQGGTPENITNTTSVNKNLIEGFKYVMAHPILPGLYILDVGVTVVSYYRELFPIFAKQLYS</sequence>
<feature type="transmembrane region" description="Helical" evidence="6">
    <location>
        <begin position="56"/>
        <end position="77"/>
    </location>
</feature>
<keyword evidence="4 6" id="KW-1133">Transmembrane helix</keyword>
<protein>
    <recommendedName>
        <fullName evidence="7">Major facilitator superfamily (MFS) profile domain-containing protein</fullName>
    </recommendedName>
</protein>
<evidence type="ECO:0000256" key="1">
    <source>
        <dbReference type="ARBA" id="ARBA00004651"/>
    </source>
</evidence>
<reference evidence="8" key="1">
    <citation type="submission" date="2018-05" db="EMBL/GenBank/DDBJ databases">
        <authorList>
            <person name="Lanie J.A."/>
            <person name="Ng W.-L."/>
            <person name="Kazmierczak K.M."/>
            <person name="Andrzejewski T.M."/>
            <person name="Davidsen T.M."/>
            <person name="Wayne K.J."/>
            <person name="Tettelin H."/>
            <person name="Glass J.I."/>
            <person name="Rusch D."/>
            <person name="Podicherti R."/>
            <person name="Tsui H.-C.T."/>
            <person name="Winkler M.E."/>
        </authorList>
    </citation>
    <scope>NUCLEOTIDE SEQUENCE</scope>
</reference>
<evidence type="ECO:0000259" key="7">
    <source>
        <dbReference type="PROSITE" id="PS50850"/>
    </source>
</evidence>
<keyword evidence="3 6" id="KW-0812">Transmembrane</keyword>
<dbReference type="PROSITE" id="PS50850">
    <property type="entry name" value="MFS"/>
    <property type="match status" value="1"/>
</dbReference>
<feature type="transmembrane region" description="Helical" evidence="6">
    <location>
        <begin position="182"/>
        <end position="201"/>
    </location>
</feature>
<evidence type="ECO:0000256" key="6">
    <source>
        <dbReference type="SAM" id="Phobius"/>
    </source>
</evidence>
<dbReference type="InterPro" id="IPR036259">
    <property type="entry name" value="MFS_trans_sf"/>
</dbReference>
<keyword evidence="2" id="KW-1003">Cell membrane</keyword>
<dbReference type="SUPFAM" id="SSF103473">
    <property type="entry name" value="MFS general substrate transporter"/>
    <property type="match status" value="1"/>
</dbReference>
<dbReference type="AlphaFoldDB" id="A0A382WTI0"/>
<keyword evidence="5 6" id="KW-0472">Membrane</keyword>
<accession>A0A382WTI0</accession>
<gene>
    <name evidence="8" type="ORF">METZ01_LOCUS415001</name>
</gene>
<dbReference type="InterPro" id="IPR011701">
    <property type="entry name" value="MFS"/>
</dbReference>
<dbReference type="Pfam" id="PF07690">
    <property type="entry name" value="MFS_1"/>
    <property type="match status" value="1"/>
</dbReference>
<organism evidence="8">
    <name type="scientific">marine metagenome</name>
    <dbReference type="NCBI Taxonomy" id="408172"/>
    <lineage>
        <taxon>unclassified sequences</taxon>
        <taxon>metagenomes</taxon>
        <taxon>ecological metagenomes</taxon>
    </lineage>
</organism>
<evidence type="ECO:0000313" key="8">
    <source>
        <dbReference type="EMBL" id="SVD62147.1"/>
    </source>
</evidence>
<dbReference type="EMBL" id="UINC01162404">
    <property type="protein sequence ID" value="SVD62147.1"/>
    <property type="molecule type" value="Genomic_DNA"/>
</dbReference>
<dbReference type="PANTHER" id="PTHR23513:SF6">
    <property type="entry name" value="MAJOR FACILITATOR SUPERFAMILY ASSOCIATED DOMAIN-CONTAINING PROTEIN"/>
    <property type="match status" value="1"/>
</dbReference>
<feature type="domain" description="Major facilitator superfamily (MFS) profile" evidence="7">
    <location>
        <begin position="1"/>
        <end position="206"/>
    </location>
</feature>
<evidence type="ECO:0000256" key="3">
    <source>
        <dbReference type="ARBA" id="ARBA00022692"/>
    </source>
</evidence>
<feature type="non-terminal residue" evidence="8">
    <location>
        <position position="262"/>
    </location>
</feature>
<feature type="transmembrane region" description="Helical" evidence="6">
    <location>
        <begin position="89"/>
        <end position="107"/>
    </location>
</feature>
<feature type="transmembrane region" description="Helical" evidence="6">
    <location>
        <begin position="153"/>
        <end position="176"/>
    </location>
</feature>